<reference evidence="1" key="1">
    <citation type="submission" date="2020-05" db="EMBL/GenBank/DDBJ databases">
        <authorList>
            <person name="Chiriac C."/>
            <person name="Salcher M."/>
            <person name="Ghai R."/>
            <person name="Kavagutti S V."/>
        </authorList>
    </citation>
    <scope>NUCLEOTIDE SEQUENCE</scope>
</reference>
<dbReference type="PANTHER" id="PTHR35309:SF4">
    <property type="entry name" value="TOCOPHEROL CYCLASE"/>
    <property type="match status" value="1"/>
</dbReference>
<gene>
    <name evidence="1" type="ORF">UFOPK3522_01203</name>
</gene>
<dbReference type="GO" id="GO:0009976">
    <property type="term" value="F:tocopherol cyclase activity"/>
    <property type="evidence" value="ECO:0007669"/>
    <property type="project" value="InterPro"/>
</dbReference>
<protein>
    <submittedName>
        <fullName evidence="1">Unannotated protein</fullName>
    </submittedName>
</protein>
<dbReference type="Pfam" id="PF14249">
    <property type="entry name" value="Tocopherol_cycl"/>
    <property type="match status" value="1"/>
</dbReference>
<sequence length="348" mass="37318">MASRSSGVLRAYRAGGADLPFGDQLAYHGVAMEGYFWRITDPESGRVVIALIGVNRAADGHWATLGLAGYPNRFLRTVAHPEGAGDWRQLGASAGDAFQAGPDRVRVDLGPDARLDLKIDNARPWPRRVLGGSSIFQSVPALNQYWHPWLLGGSASGSAQLGDDLWEFEGAQVYAEKNWGKGGFPPAWWWGQAQAFAEPEVCVAFAGGIIEPGPMSIEVTAIVVSLPDGTLIRLGDPGFSPVEAEVGDEHWRLRGRSARWQVEIDGYAPLGAAHVLPVPLPAERRNVPGAIEHLGGQMHVTVRRHGRVVWRGTSELAALEHGGIDRARAEVTRRGGAADAADAAAIED</sequence>
<accession>A0A6J5ZT87</accession>
<name>A0A6J5ZT87_9ZZZZ</name>
<evidence type="ECO:0000313" key="1">
    <source>
        <dbReference type="EMBL" id="CAB4345914.1"/>
    </source>
</evidence>
<organism evidence="1">
    <name type="scientific">freshwater metagenome</name>
    <dbReference type="NCBI Taxonomy" id="449393"/>
    <lineage>
        <taxon>unclassified sequences</taxon>
        <taxon>metagenomes</taxon>
        <taxon>ecological metagenomes</taxon>
    </lineage>
</organism>
<proteinExistence type="predicted"/>
<dbReference type="EMBL" id="CAESAO010000115">
    <property type="protein sequence ID" value="CAB4345914.1"/>
    <property type="molecule type" value="Genomic_DNA"/>
</dbReference>
<dbReference type="AlphaFoldDB" id="A0A6J5ZT87"/>
<dbReference type="PANTHER" id="PTHR35309">
    <property type="match status" value="1"/>
</dbReference>
<dbReference type="InterPro" id="IPR025893">
    <property type="entry name" value="Tocopherol_cyclase"/>
</dbReference>